<feature type="disulfide bond" evidence="8">
    <location>
        <begin position="165"/>
        <end position="177"/>
    </location>
</feature>
<dbReference type="PROSITE" id="PS50027">
    <property type="entry name" value="EGF_LAM_2"/>
    <property type="match status" value="1"/>
</dbReference>
<keyword evidence="4" id="KW-0677">Repeat</keyword>
<feature type="region of interest" description="Disordered" evidence="9">
    <location>
        <begin position="214"/>
        <end position="233"/>
    </location>
</feature>
<evidence type="ECO:0000313" key="12">
    <source>
        <dbReference type="EMBL" id="KAF5914035.1"/>
    </source>
</evidence>
<keyword evidence="3" id="KW-0732">Signal</keyword>
<dbReference type="GO" id="GO:0016020">
    <property type="term" value="C:membrane"/>
    <property type="evidence" value="ECO:0007669"/>
    <property type="project" value="UniProtKB-SubCell"/>
</dbReference>
<dbReference type="FunFam" id="2.10.25.10:FF:000330">
    <property type="entry name" value="usherin"/>
    <property type="match status" value="1"/>
</dbReference>
<dbReference type="PRINTS" id="PR00014">
    <property type="entry name" value="FNTYPEIII"/>
</dbReference>
<comment type="subcellular location">
    <subcellularLocation>
        <location evidence="1">Secreted</location>
    </subcellularLocation>
</comment>
<dbReference type="Pfam" id="PF00053">
    <property type="entry name" value="EGF_laminin"/>
    <property type="match status" value="2"/>
</dbReference>
<dbReference type="AlphaFoldDB" id="A0A7J7EE25"/>
<dbReference type="InterPro" id="IPR050713">
    <property type="entry name" value="RTP_Phos/Ushers"/>
</dbReference>
<evidence type="ECO:0000256" key="6">
    <source>
        <dbReference type="ARBA" id="ARBA00023180"/>
    </source>
</evidence>
<dbReference type="InterPro" id="IPR002049">
    <property type="entry name" value="LE_dom"/>
</dbReference>
<dbReference type="FunFam" id="2.60.40.10:FF:001085">
    <property type="entry name" value="Usherin"/>
    <property type="match status" value="1"/>
</dbReference>
<dbReference type="SMART" id="SM00060">
    <property type="entry name" value="FN3"/>
    <property type="match status" value="4"/>
</dbReference>
<keyword evidence="7 8" id="KW-0424">Laminin EGF-like domain</keyword>
<dbReference type="CDD" id="cd00063">
    <property type="entry name" value="FN3"/>
    <property type="match status" value="3"/>
</dbReference>
<evidence type="ECO:0000256" key="8">
    <source>
        <dbReference type="PROSITE-ProRule" id="PRU00460"/>
    </source>
</evidence>
<proteinExistence type="predicted"/>
<dbReference type="FunFam" id="2.10.25.10:FF:000090">
    <property type="entry name" value="laminin subunit alpha"/>
    <property type="match status" value="1"/>
</dbReference>
<reference evidence="12 13" key="1">
    <citation type="journal article" date="2020" name="Mol. Biol. Evol.">
        <title>Interspecific Gene Flow and the Evolution of Specialization in Black and White Rhinoceros.</title>
        <authorList>
            <person name="Moodley Y."/>
            <person name="Westbury M.V."/>
            <person name="Russo I.M."/>
            <person name="Gopalakrishnan S."/>
            <person name="Rakotoarivelo A."/>
            <person name="Olsen R.A."/>
            <person name="Prost S."/>
            <person name="Tunstall T."/>
            <person name="Ryder O.A."/>
            <person name="Dalen L."/>
            <person name="Bruford M.W."/>
        </authorList>
    </citation>
    <scope>NUCLEOTIDE SEQUENCE [LARGE SCALE GENOMIC DNA]</scope>
    <source>
        <strain evidence="12">SBR-YM</strain>
        <tissue evidence="12">Skin</tissue>
    </source>
</reference>
<dbReference type="PROSITE" id="PS50853">
    <property type="entry name" value="FN3"/>
    <property type="match status" value="3"/>
</dbReference>
<dbReference type="PANTHER" id="PTHR46957">
    <property type="entry name" value="CYTOKINE RECEPTOR"/>
    <property type="match status" value="1"/>
</dbReference>
<dbReference type="GO" id="GO:0005576">
    <property type="term" value="C:extracellular region"/>
    <property type="evidence" value="ECO:0007669"/>
    <property type="project" value="UniProtKB-SubCell"/>
</dbReference>
<protein>
    <submittedName>
        <fullName evidence="12">Uncharacterized protein</fullName>
    </submittedName>
</protein>
<comment type="caution">
    <text evidence="8">Lacks conserved residue(s) required for the propagation of feature annotation.</text>
</comment>
<keyword evidence="5 8" id="KW-1015">Disulfide bond</keyword>
<evidence type="ECO:0000259" key="10">
    <source>
        <dbReference type="PROSITE" id="PS50027"/>
    </source>
</evidence>
<comment type="caution">
    <text evidence="12">The sequence shown here is derived from an EMBL/GenBank/DDBJ whole genome shotgun (WGS) entry which is preliminary data.</text>
</comment>
<evidence type="ECO:0000313" key="13">
    <source>
        <dbReference type="Proteomes" id="UP000551758"/>
    </source>
</evidence>
<dbReference type="InterPro" id="IPR036116">
    <property type="entry name" value="FN3_sf"/>
</dbReference>
<dbReference type="EMBL" id="JACDTQ010003506">
    <property type="protein sequence ID" value="KAF5914035.1"/>
    <property type="molecule type" value="Genomic_DNA"/>
</dbReference>
<dbReference type="Gene3D" id="2.60.40.10">
    <property type="entry name" value="Immunoglobulins"/>
    <property type="match status" value="4"/>
</dbReference>
<evidence type="ECO:0000256" key="4">
    <source>
        <dbReference type="ARBA" id="ARBA00022737"/>
    </source>
</evidence>
<name>A0A7J7EE25_DICBM</name>
<dbReference type="SUPFAM" id="SSF49265">
    <property type="entry name" value="Fibronectin type III"/>
    <property type="match status" value="2"/>
</dbReference>
<dbReference type="PANTHER" id="PTHR46957:SF3">
    <property type="entry name" value="CYTOKINE RECEPTOR"/>
    <property type="match status" value="1"/>
</dbReference>
<evidence type="ECO:0000256" key="2">
    <source>
        <dbReference type="ARBA" id="ARBA00022525"/>
    </source>
</evidence>
<keyword evidence="2" id="KW-0964">Secreted</keyword>
<dbReference type="SMART" id="SM00180">
    <property type="entry name" value="EGF_Lam"/>
    <property type="match status" value="2"/>
</dbReference>
<dbReference type="Pfam" id="PF00041">
    <property type="entry name" value="fn3"/>
    <property type="match status" value="3"/>
</dbReference>
<feature type="domain" description="Fibronectin type-III" evidence="11">
    <location>
        <begin position="671"/>
        <end position="775"/>
    </location>
</feature>
<dbReference type="SUPFAM" id="SSF57196">
    <property type="entry name" value="EGF/Laminin"/>
    <property type="match status" value="2"/>
</dbReference>
<evidence type="ECO:0000256" key="9">
    <source>
        <dbReference type="SAM" id="MobiDB-lite"/>
    </source>
</evidence>
<feature type="disulfide bond" evidence="8">
    <location>
        <begin position="186"/>
        <end position="195"/>
    </location>
</feature>
<keyword evidence="13" id="KW-1185">Reference proteome</keyword>
<feature type="domain" description="Fibronectin type-III" evidence="11">
    <location>
        <begin position="420"/>
        <end position="514"/>
    </location>
</feature>
<accession>A0A7J7EE25</accession>
<organism evidence="12 13">
    <name type="scientific">Diceros bicornis minor</name>
    <name type="common">South-central black rhinoceros</name>
    <dbReference type="NCBI Taxonomy" id="77932"/>
    <lineage>
        <taxon>Eukaryota</taxon>
        <taxon>Metazoa</taxon>
        <taxon>Chordata</taxon>
        <taxon>Craniata</taxon>
        <taxon>Vertebrata</taxon>
        <taxon>Euteleostomi</taxon>
        <taxon>Mammalia</taxon>
        <taxon>Eutheria</taxon>
        <taxon>Laurasiatheria</taxon>
        <taxon>Perissodactyla</taxon>
        <taxon>Rhinocerotidae</taxon>
        <taxon>Diceros</taxon>
    </lineage>
</organism>
<dbReference type="CDD" id="cd00055">
    <property type="entry name" value="EGF_Lam"/>
    <property type="match status" value="2"/>
</dbReference>
<keyword evidence="6" id="KW-0325">Glycoprotein</keyword>
<dbReference type="Proteomes" id="UP000551758">
    <property type="component" value="Unassembled WGS sequence"/>
</dbReference>
<dbReference type="Gene3D" id="2.10.25.10">
    <property type="entry name" value="Laminin"/>
    <property type="match status" value="2"/>
</dbReference>
<gene>
    <name evidence="12" type="ORF">HPG69_010194</name>
</gene>
<sequence length="793" mass="88334">MLFSMVGSHKRRGFYISPGNATGCLPCLCHTTGAVNDICNSLTGQCICRDASIAGQSCDRCKDLYFGFDPQTGSKDKIQGKIHKIKGPDQKLQQQQQKCTKHNNNKLENHLPVFIQPKQNIYLKWSSDAMSIHGGPNIVVGRGKVSFYRDIKRANDVRVSLCQPCNCHLSGALNETCHLVTGQCFCKRFVTGSKCDACVPSASHLDVNNLLGCSKTPSQQPPPRGKVQSSSAINLSWSPPDSPNAHWLTYSLFRDGFEIYTTEDQYPYNRTQHELKLKEEGCEQTMKTIFASRIFTKIFKELVESQLLRPVVFKNIYSDVLDTDSKSSLKLMETLNFMMQIAKGNEHLSTSAMLAKHPKNLLLECLFSSKYQHDPDIQYFLDTALSPYTSYSYYIETTNVHGSTRSAAVTYRTRPGVPEGRLNLSYIPPVSSDSVTLYWTAPSNRSGPIEKYILSCAPIGGIQPCVPYEGHETSATVWNLAPFTKYHFSVQACTSGGCLHSSPLTVTTAQAPPRRLGPPEVRKISATELHVEWSPPMEPNGRNSRPRFPFLGKNMNENLGMWKCAVRVWQLLLKKWTGIIIRYELYMKRLRSNGETTPAQRQVFQSSGWLSPQPFAESANENALKPPQTTTTITGLEPYTTYEFRVLAVNMAGTVSSAWTSERTGESAPVFMARPSVFPLSPYSLNVSWEKPADNDARGKVVGYNINMISEQSPQQLLPMVFSQVFHAVKSQDLYYIVKGLKPYRIYNFTISLCNSIGCVTSASGAGQTLAAGTDVLKLGFAKISLAVEYRID</sequence>
<evidence type="ECO:0000256" key="3">
    <source>
        <dbReference type="ARBA" id="ARBA00022729"/>
    </source>
</evidence>
<evidence type="ECO:0000259" key="11">
    <source>
        <dbReference type="PROSITE" id="PS50853"/>
    </source>
</evidence>
<dbReference type="InterPro" id="IPR003961">
    <property type="entry name" value="FN3_dom"/>
</dbReference>
<evidence type="ECO:0000256" key="7">
    <source>
        <dbReference type="ARBA" id="ARBA00023292"/>
    </source>
</evidence>
<dbReference type="FunFam" id="2.60.40.10:FF:001172">
    <property type="entry name" value="Usherin"/>
    <property type="match status" value="1"/>
</dbReference>
<feature type="domain" description="Fibronectin type-III" evidence="11">
    <location>
        <begin position="545"/>
        <end position="670"/>
    </location>
</feature>
<evidence type="ECO:0000256" key="5">
    <source>
        <dbReference type="ARBA" id="ARBA00023157"/>
    </source>
</evidence>
<feature type="domain" description="Laminin EGF-like" evidence="10">
    <location>
        <begin position="165"/>
        <end position="215"/>
    </location>
</feature>
<feature type="disulfide bond" evidence="8">
    <location>
        <begin position="167"/>
        <end position="184"/>
    </location>
</feature>
<evidence type="ECO:0000256" key="1">
    <source>
        <dbReference type="ARBA" id="ARBA00004613"/>
    </source>
</evidence>
<dbReference type="InterPro" id="IPR013783">
    <property type="entry name" value="Ig-like_fold"/>
</dbReference>